<name>A0ABV0JZ21_9CYAN</name>
<feature type="transmembrane region" description="Helical" evidence="7">
    <location>
        <begin position="264"/>
        <end position="283"/>
    </location>
</feature>
<feature type="domain" description="ABC transporter" evidence="8">
    <location>
        <begin position="360"/>
        <end position="600"/>
    </location>
</feature>
<dbReference type="SMART" id="SM00382">
    <property type="entry name" value="AAA"/>
    <property type="match status" value="1"/>
</dbReference>
<evidence type="ECO:0000313" key="10">
    <source>
        <dbReference type="EMBL" id="MEP0945778.1"/>
    </source>
</evidence>
<dbReference type="PROSITE" id="PS50929">
    <property type="entry name" value="ABC_TM1F"/>
    <property type="match status" value="1"/>
</dbReference>
<dbReference type="PANTHER" id="PTHR43394">
    <property type="entry name" value="ATP-DEPENDENT PERMEASE MDL1, MITOCHONDRIAL"/>
    <property type="match status" value="1"/>
</dbReference>
<evidence type="ECO:0000256" key="7">
    <source>
        <dbReference type="SAM" id="Phobius"/>
    </source>
</evidence>
<sequence>MAFLLERLKRFKQYLIYIPQVLELIWQAAHYWMAGWCILLIIQGLLPAASIFLSRALVDSLVSAAGQGMAWESLRPVMIPGIAMVGVLLAGELLGSLTTWVRTSQAELVQDYISGLVHQQSIVIDFACYESPEYSDRLERAREGASRQSLSLLESLGSLLQSTITLGAIAAILLTYGPWLPLLLVISALPALAIGLQLNMEQYQWSQRTTSDRRRLSYYEYLLTSNWTAAELRLFSWGEHFASAYQRLRRRLRREHMQLIRRQTLSRLLASAIALLLSGLAVVWMAQQLLLGLLTIGDLALFYQAFSRGQSIIKSFLSNLEEIYRNSLFISNLLEFLALKPEVIDPPNPKALPSPLQHAIEFNQVSFAYPGSDQKTLSNFSLMIPAGKITAIVGDNGAGKSTLIKLLCRFYDPTQGSIQLDGIDLRQFSTSELRRAITVLFQSPMAYYVTAGENIALGDSNTTFSQQELVKAAQGAGIHPKIMGLPQEYESQLGKWFSGGTDLSGGEWQKLSLARAFIRQAQFIILDEPTSAMDPWAEHEWLSRFRKMAYRRTALVITHRFTLARQADLIYVMKAGKIVESGNHDELLRQRGLYAQSWLAQTGELKVKV</sequence>
<keyword evidence="3" id="KW-0547">Nucleotide-binding</keyword>
<evidence type="ECO:0000256" key="1">
    <source>
        <dbReference type="ARBA" id="ARBA00004651"/>
    </source>
</evidence>
<dbReference type="InterPro" id="IPR003593">
    <property type="entry name" value="AAA+_ATPase"/>
</dbReference>
<dbReference type="Proteomes" id="UP001482513">
    <property type="component" value="Unassembled WGS sequence"/>
</dbReference>
<feature type="transmembrane region" description="Helical" evidence="7">
    <location>
        <begin position="179"/>
        <end position="198"/>
    </location>
</feature>
<evidence type="ECO:0000256" key="2">
    <source>
        <dbReference type="ARBA" id="ARBA00022692"/>
    </source>
</evidence>
<proteinExistence type="predicted"/>
<keyword evidence="4 10" id="KW-0067">ATP-binding</keyword>
<keyword evidence="5 7" id="KW-1133">Transmembrane helix</keyword>
<dbReference type="Pfam" id="PF00005">
    <property type="entry name" value="ABC_tran"/>
    <property type="match status" value="1"/>
</dbReference>
<dbReference type="InterPro" id="IPR036640">
    <property type="entry name" value="ABC1_TM_sf"/>
</dbReference>
<dbReference type="InterPro" id="IPR027417">
    <property type="entry name" value="P-loop_NTPase"/>
</dbReference>
<evidence type="ECO:0000256" key="5">
    <source>
        <dbReference type="ARBA" id="ARBA00022989"/>
    </source>
</evidence>
<dbReference type="InterPro" id="IPR017871">
    <property type="entry name" value="ABC_transporter-like_CS"/>
</dbReference>
<dbReference type="InterPro" id="IPR039421">
    <property type="entry name" value="Type_1_exporter"/>
</dbReference>
<dbReference type="InterPro" id="IPR003439">
    <property type="entry name" value="ABC_transporter-like_ATP-bd"/>
</dbReference>
<evidence type="ECO:0000259" key="8">
    <source>
        <dbReference type="PROSITE" id="PS50893"/>
    </source>
</evidence>
<evidence type="ECO:0000259" key="9">
    <source>
        <dbReference type="PROSITE" id="PS50929"/>
    </source>
</evidence>
<accession>A0ABV0JZ21</accession>
<dbReference type="Gene3D" id="3.40.50.300">
    <property type="entry name" value="P-loop containing nucleotide triphosphate hydrolases"/>
    <property type="match status" value="1"/>
</dbReference>
<reference evidence="10 11" key="1">
    <citation type="submission" date="2022-04" db="EMBL/GenBank/DDBJ databases">
        <title>Positive selection, recombination, and allopatry shape intraspecific diversity of widespread and dominant cyanobacteria.</title>
        <authorList>
            <person name="Wei J."/>
            <person name="Shu W."/>
            <person name="Hu C."/>
        </authorList>
    </citation>
    <scope>NUCLEOTIDE SEQUENCE [LARGE SCALE GENOMIC DNA]</scope>
    <source>
        <strain evidence="10 11">DQ-A4</strain>
    </source>
</reference>
<dbReference type="PANTHER" id="PTHR43394:SF1">
    <property type="entry name" value="ATP-BINDING CASSETTE SUB-FAMILY B MEMBER 10, MITOCHONDRIAL"/>
    <property type="match status" value="1"/>
</dbReference>
<comment type="caution">
    <text evidence="10">The sequence shown here is derived from an EMBL/GenBank/DDBJ whole genome shotgun (WGS) entry which is preliminary data.</text>
</comment>
<dbReference type="SUPFAM" id="SSF52540">
    <property type="entry name" value="P-loop containing nucleoside triphosphate hydrolases"/>
    <property type="match status" value="1"/>
</dbReference>
<comment type="subcellular location">
    <subcellularLocation>
        <location evidence="1">Cell membrane</location>
        <topology evidence="1">Multi-pass membrane protein</topology>
    </subcellularLocation>
</comment>
<keyword evidence="6 7" id="KW-0472">Membrane</keyword>
<dbReference type="PROSITE" id="PS50893">
    <property type="entry name" value="ABC_TRANSPORTER_2"/>
    <property type="match status" value="1"/>
</dbReference>
<dbReference type="InterPro" id="IPR011527">
    <property type="entry name" value="ABC1_TM_dom"/>
</dbReference>
<evidence type="ECO:0000256" key="4">
    <source>
        <dbReference type="ARBA" id="ARBA00022840"/>
    </source>
</evidence>
<dbReference type="RefSeq" id="WP_190699110.1">
    <property type="nucleotide sequence ID" value="NZ_JAMPKX010000001.1"/>
</dbReference>
<feature type="transmembrane region" description="Helical" evidence="7">
    <location>
        <begin position="31"/>
        <end position="57"/>
    </location>
</feature>
<feature type="transmembrane region" description="Helical" evidence="7">
    <location>
        <begin position="77"/>
        <end position="95"/>
    </location>
</feature>
<dbReference type="EMBL" id="JAMPKX010000001">
    <property type="protein sequence ID" value="MEP0945778.1"/>
    <property type="molecule type" value="Genomic_DNA"/>
</dbReference>
<gene>
    <name evidence="10" type="ORF">NC992_02735</name>
</gene>
<protein>
    <submittedName>
        <fullName evidence="10">ABC transporter ATP-binding protein/permease</fullName>
    </submittedName>
</protein>
<keyword evidence="2 7" id="KW-0812">Transmembrane</keyword>
<keyword evidence="11" id="KW-1185">Reference proteome</keyword>
<dbReference type="GO" id="GO:0005524">
    <property type="term" value="F:ATP binding"/>
    <property type="evidence" value="ECO:0007669"/>
    <property type="project" value="UniProtKB-KW"/>
</dbReference>
<organism evidence="10 11">
    <name type="scientific">Leptolyngbya subtilissima DQ-A4</name>
    <dbReference type="NCBI Taxonomy" id="2933933"/>
    <lineage>
        <taxon>Bacteria</taxon>
        <taxon>Bacillati</taxon>
        <taxon>Cyanobacteriota</taxon>
        <taxon>Cyanophyceae</taxon>
        <taxon>Leptolyngbyales</taxon>
        <taxon>Leptolyngbyaceae</taxon>
        <taxon>Leptolyngbya group</taxon>
        <taxon>Leptolyngbya</taxon>
    </lineage>
</organism>
<evidence type="ECO:0000256" key="6">
    <source>
        <dbReference type="ARBA" id="ARBA00023136"/>
    </source>
</evidence>
<feature type="transmembrane region" description="Helical" evidence="7">
    <location>
        <begin position="150"/>
        <end position="173"/>
    </location>
</feature>
<dbReference type="SUPFAM" id="SSF90123">
    <property type="entry name" value="ABC transporter transmembrane region"/>
    <property type="match status" value="1"/>
</dbReference>
<dbReference type="PROSITE" id="PS00211">
    <property type="entry name" value="ABC_TRANSPORTER_1"/>
    <property type="match status" value="1"/>
</dbReference>
<feature type="domain" description="ABC transmembrane type-1" evidence="9">
    <location>
        <begin position="38"/>
        <end position="325"/>
    </location>
</feature>
<evidence type="ECO:0000256" key="3">
    <source>
        <dbReference type="ARBA" id="ARBA00022741"/>
    </source>
</evidence>
<evidence type="ECO:0000313" key="11">
    <source>
        <dbReference type="Proteomes" id="UP001482513"/>
    </source>
</evidence>
<dbReference type="Gene3D" id="1.20.1560.10">
    <property type="entry name" value="ABC transporter type 1, transmembrane domain"/>
    <property type="match status" value="1"/>
</dbReference>